<comment type="caution">
    <text evidence="2">The sequence shown here is derived from an EMBL/GenBank/DDBJ whole genome shotgun (WGS) entry which is preliminary data.</text>
</comment>
<evidence type="ECO:0000313" key="3">
    <source>
        <dbReference type="Proteomes" id="UP001215598"/>
    </source>
</evidence>
<dbReference type="Proteomes" id="UP001215598">
    <property type="component" value="Unassembled WGS sequence"/>
</dbReference>
<accession>A0AAD7ME91</accession>
<evidence type="ECO:0000313" key="2">
    <source>
        <dbReference type="EMBL" id="KAJ7712842.1"/>
    </source>
</evidence>
<feature type="compositionally biased region" description="Polar residues" evidence="1">
    <location>
        <begin position="82"/>
        <end position="98"/>
    </location>
</feature>
<dbReference type="EMBL" id="JARKIB010000356">
    <property type="protein sequence ID" value="KAJ7712842.1"/>
    <property type="molecule type" value="Genomic_DNA"/>
</dbReference>
<feature type="region of interest" description="Disordered" evidence="1">
    <location>
        <begin position="77"/>
        <end position="98"/>
    </location>
</feature>
<keyword evidence="3" id="KW-1185">Reference proteome</keyword>
<organism evidence="2 3">
    <name type="scientific">Mycena metata</name>
    <dbReference type="NCBI Taxonomy" id="1033252"/>
    <lineage>
        <taxon>Eukaryota</taxon>
        <taxon>Fungi</taxon>
        <taxon>Dikarya</taxon>
        <taxon>Basidiomycota</taxon>
        <taxon>Agaricomycotina</taxon>
        <taxon>Agaricomycetes</taxon>
        <taxon>Agaricomycetidae</taxon>
        <taxon>Agaricales</taxon>
        <taxon>Marasmiineae</taxon>
        <taxon>Mycenaceae</taxon>
        <taxon>Mycena</taxon>
    </lineage>
</organism>
<evidence type="ECO:0000256" key="1">
    <source>
        <dbReference type="SAM" id="MobiDB-lite"/>
    </source>
</evidence>
<dbReference type="AlphaFoldDB" id="A0AAD7ME91"/>
<sequence>MQRGVMAEVRLHPDWLSLAPNKYNTKAVLFFVDQNVHQQLHFNLGESSRVPRSLKERDASESETRNVVHPLRLPAAKENFEEQTTPRIDPRTSQRQSTYPYGPPAVGETVPPSTVVLFPPHPSVAPRVVRLSTLNPISNNNHHTARTRLIVPRLPSPPRPLLFHRREPVARGSITQTTPARN</sequence>
<name>A0AAD7ME91_9AGAR</name>
<reference evidence="2" key="1">
    <citation type="submission" date="2023-03" db="EMBL/GenBank/DDBJ databases">
        <title>Massive genome expansion in bonnet fungi (Mycena s.s.) driven by repeated elements and novel gene families across ecological guilds.</title>
        <authorList>
            <consortium name="Lawrence Berkeley National Laboratory"/>
            <person name="Harder C.B."/>
            <person name="Miyauchi S."/>
            <person name="Viragh M."/>
            <person name="Kuo A."/>
            <person name="Thoen E."/>
            <person name="Andreopoulos B."/>
            <person name="Lu D."/>
            <person name="Skrede I."/>
            <person name="Drula E."/>
            <person name="Henrissat B."/>
            <person name="Morin E."/>
            <person name="Kohler A."/>
            <person name="Barry K."/>
            <person name="LaButti K."/>
            <person name="Morin E."/>
            <person name="Salamov A."/>
            <person name="Lipzen A."/>
            <person name="Mereny Z."/>
            <person name="Hegedus B."/>
            <person name="Baldrian P."/>
            <person name="Stursova M."/>
            <person name="Weitz H."/>
            <person name="Taylor A."/>
            <person name="Grigoriev I.V."/>
            <person name="Nagy L.G."/>
            <person name="Martin F."/>
            <person name="Kauserud H."/>
        </authorList>
    </citation>
    <scope>NUCLEOTIDE SEQUENCE</scope>
    <source>
        <strain evidence="2">CBHHK182m</strain>
    </source>
</reference>
<protein>
    <submittedName>
        <fullName evidence="2">Uncharacterized protein</fullName>
    </submittedName>
</protein>
<proteinExistence type="predicted"/>
<gene>
    <name evidence="2" type="ORF">B0H16DRAFT_1743782</name>
</gene>